<dbReference type="OrthoDB" id="68056at2759"/>
<dbReference type="InterPro" id="IPR008909">
    <property type="entry name" value="DALR_anticod-bd"/>
</dbReference>
<evidence type="ECO:0000256" key="9">
    <source>
        <dbReference type="SAM" id="MobiDB-lite"/>
    </source>
</evidence>
<dbReference type="EC" id="6.1.1.19" evidence="2"/>
<evidence type="ECO:0000256" key="6">
    <source>
        <dbReference type="ARBA" id="ARBA00022917"/>
    </source>
</evidence>
<comment type="caution">
    <text evidence="11">The sequence shown here is derived from an EMBL/GenBank/DDBJ whole genome shotgun (WGS) entry which is preliminary data.</text>
</comment>
<dbReference type="FunFam" id="1.10.730.10:FF:000006">
    <property type="entry name" value="Arginyl-tRNA synthetase 2, mitochondrial"/>
    <property type="match status" value="1"/>
</dbReference>
<evidence type="ECO:0000313" key="11">
    <source>
        <dbReference type="EMBL" id="GJJ73454.1"/>
    </source>
</evidence>
<comment type="similarity">
    <text evidence="1">Belongs to the class-I aminoacyl-tRNA synthetase family.</text>
</comment>
<dbReference type="GO" id="GO:0004814">
    <property type="term" value="F:arginine-tRNA ligase activity"/>
    <property type="evidence" value="ECO:0007669"/>
    <property type="project" value="UniProtKB-EC"/>
</dbReference>
<feature type="region of interest" description="Disordered" evidence="9">
    <location>
        <begin position="73"/>
        <end position="102"/>
    </location>
</feature>
<evidence type="ECO:0000256" key="8">
    <source>
        <dbReference type="ARBA" id="ARBA00049339"/>
    </source>
</evidence>
<reference evidence="11" key="2">
    <citation type="journal article" date="2022" name="Microbiol. Resour. Announc.">
        <title>Whole-Genome Sequence of Entomortierella parvispora E1425, a Mucoromycotan Fungus Associated with Burkholderiaceae-Related Endosymbiotic Bacteria.</title>
        <authorList>
            <person name="Herlambang A."/>
            <person name="Guo Y."/>
            <person name="Takashima Y."/>
            <person name="Narisawa K."/>
            <person name="Ohta H."/>
            <person name="Nishizawa T."/>
        </authorList>
    </citation>
    <scope>NUCLEOTIDE SEQUENCE</scope>
    <source>
        <strain evidence="11">E1425</strain>
    </source>
</reference>
<evidence type="ECO:0000313" key="12">
    <source>
        <dbReference type="Proteomes" id="UP000827284"/>
    </source>
</evidence>
<keyword evidence="5" id="KW-0067">ATP-binding</keyword>
<organism evidence="11 12">
    <name type="scientific">Entomortierella parvispora</name>
    <dbReference type="NCBI Taxonomy" id="205924"/>
    <lineage>
        <taxon>Eukaryota</taxon>
        <taxon>Fungi</taxon>
        <taxon>Fungi incertae sedis</taxon>
        <taxon>Mucoromycota</taxon>
        <taxon>Mortierellomycotina</taxon>
        <taxon>Mortierellomycetes</taxon>
        <taxon>Mortierellales</taxon>
        <taxon>Mortierellaceae</taxon>
        <taxon>Entomortierella</taxon>
    </lineage>
</organism>
<evidence type="ECO:0000256" key="1">
    <source>
        <dbReference type="ARBA" id="ARBA00005594"/>
    </source>
</evidence>
<dbReference type="PANTHER" id="PTHR11956">
    <property type="entry name" value="ARGINYL-TRNA SYNTHETASE"/>
    <property type="match status" value="1"/>
</dbReference>
<dbReference type="GO" id="GO:0006420">
    <property type="term" value="P:arginyl-tRNA aminoacylation"/>
    <property type="evidence" value="ECO:0007669"/>
    <property type="project" value="InterPro"/>
</dbReference>
<keyword evidence="7" id="KW-0030">Aminoacyl-tRNA synthetase</keyword>
<dbReference type="AlphaFoldDB" id="A0A9P3HB13"/>
<dbReference type="InterPro" id="IPR001278">
    <property type="entry name" value="Arg-tRNA-ligase"/>
</dbReference>
<evidence type="ECO:0000256" key="5">
    <source>
        <dbReference type="ARBA" id="ARBA00022840"/>
    </source>
</evidence>
<evidence type="ECO:0000256" key="4">
    <source>
        <dbReference type="ARBA" id="ARBA00022741"/>
    </source>
</evidence>
<feature type="compositionally biased region" description="Basic and acidic residues" evidence="9">
    <location>
        <begin position="81"/>
        <end position="102"/>
    </location>
</feature>
<name>A0A9P3HB13_9FUNG</name>
<keyword evidence="3" id="KW-0436">Ligase</keyword>
<dbReference type="GO" id="GO:0032543">
    <property type="term" value="P:mitochondrial translation"/>
    <property type="evidence" value="ECO:0007669"/>
    <property type="project" value="TreeGrafter"/>
</dbReference>
<dbReference type="Proteomes" id="UP000827284">
    <property type="component" value="Unassembled WGS sequence"/>
</dbReference>
<dbReference type="PANTHER" id="PTHR11956:SF11">
    <property type="entry name" value="ARGININE--TRNA LIGASE, MITOCHONDRIAL-RELATED"/>
    <property type="match status" value="1"/>
</dbReference>
<dbReference type="GO" id="GO:0005739">
    <property type="term" value="C:mitochondrion"/>
    <property type="evidence" value="ECO:0007669"/>
    <property type="project" value="TreeGrafter"/>
</dbReference>
<dbReference type="SMART" id="SM00836">
    <property type="entry name" value="DALR_1"/>
    <property type="match status" value="1"/>
</dbReference>
<sequence length="656" mass="72114">MNCQTHVAFQEEPALSTLATFRAEIASHLSRVLQRPVEDLLPLIQNETKARAGGGAKGHSLFSVPVQRLFISAPRTSSSRKQKEGASESIDDRNKGNDNPGLDRESLLEQLLVLPEDTKLLAKVSLGANKSLLMFEPDRMELIRRTCLAITRDLSDLPDGQSQKQPEDAQKTVLGKRGRAKDSLVIVNALSLSQTEGVYSNLRRAAIAGFVSRLMNLRAKRTASLIVGQELEEARIGIASGHTIHILDGEASLDQYNDLLGLGSHQESNSGREAEGHIAGSEWAFEKMRMALQSNPALVVRGEEGSSFVDLTAHGLGQAKVFSTDPSSMAFESSTLITRTMVQLAYHLKEHKESCTRYIWILPEGRKHFADQVLRLIEIIFNSPSEELLPNGDAATDKIEPCIKDKKTRHQGAGTGLWTNLVELVLYDPSFGPDLWNGATPFENKSIGGLIDYATVRMKEVVVENRGDPQGMDDEDMYGDDEGEKPALDEASLSRMATILSTSALVVASVGTRLRKKIQLDLTKILDGKGNSGVFLQYVQSRLCGIERNSQVQFNPEADLSLLQKIPEAYALAKVLSEWEDLVSSSSSTVSTTLDPSPLVLYLFNLAAEVGQANRTMRVKGMKQEVAEARWLLFWCAKKVLEEGLWLLGLESVGMM</sequence>
<keyword evidence="12" id="KW-1185">Reference proteome</keyword>
<keyword evidence="6" id="KW-0648">Protein biosynthesis</keyword>
<evidence type="ECO:0000259" key="10">
    <source>
        <dbReference type="SMART" id="SM00836"/>
    </source>
</evidence>
<evidence type="ECO:0000256" key="7">
    <source>
        <dbReference type="ARBA" id="ARBA00023146"/>
    </source>
</evidence>
<evidence type="ECO:0000256" key="2">
    <source>
        <dbReference type="ARBA" id="ARBA00012837"/>
    </source>
</evidence>
<protein>
    <recommendedName>
        <fullName evidence="2">arginine--tRNA ligase</fullName>
        <ecNumber evidence="2">6.1.1.19</ecNumber>
    </recommendedName>
</protein>
<accession>A0A9P3HB13</accession>
<dbReference type="Pfam" id="PF05746">
    <property type="entry name" value="DALR_1"/>
    <property type="match status" value="1"/>
</dbReference>
<dbReference type="EMBL" id="BQFW01000008">
    <property type="protein sequence ID" value="GJJ73454.1"/>
    <property type="molecule type" value="Genomic_DNA"/>
</dbReference>
<evidence type="ECO:0000256" key="3">
    <source>
        <dbReference type="ARBA" id="ARBA00022598"/>
    </source>
</evidence>
<dbReference type="Gene3D" id="1.10.730.10">
    <property type="entry name" value="Isoleucyl-tRNA Synthetase, Domain 1"/>
    <property type="match status" value="1"/>
</dbReference>
<dbReference type="GO" id="GO:0005524">
    <property type="term" value="F:ATP binding"/>
    <property type="evidence" value="ECO:0007669"/>
    <property type="project" value="UniProtKB-KW"/>
</dbReference>
<reference evidence="11" key="1">
    <citation type="submission" date="2021-11" db="EMBL/GenBank/DDBJ databases">
        <authorList>
            <person name="Herlambang A."/>
            <person name="Guo Y."/>
            <person name="Takashima Y."/>
            <person name="Nishizawa T."/>
        </authorList>
    </citation>
    <scope>NUCLEOTIDE SEQUENCE</scope>
    <source>
        <strain evidence="11">E1425</strain>
    </source>
</reference>
<dbReference type="InterPro" id="IPR009080">
    <property type="entry name" value="tRNAsynth_Ia_anticodon-bd"/>
</dbReference>
<keyword evidence="4" id="KW-0547">Nucleotide-binding</keyword>
<gene>
    <name evidence="11" type="ORF">EMPS_05812</name>
</gene>
<dbReference type="SUPFAM" id="SSF47323">
    <property type="entry name" value="Anticodon-binding domain of a subclass of class I aminoacyl-tRNA synthetases"/>
    <property type="match status" value="1"/>
</dbReference>
<feature type="domain" description="DALR anticodon binding" evidence="10">
    <location>
        <begin position="536"/>
        <end position="656"/>
    </location>
</feature>
<comment type="catalytic activity">
    <reaction evidence="8">
        <text>tRNA(Arg) + L-arginine + ATP = L-arginyl-tRNA(Arg) + AMP + diphosphate</text>
        <dbReference type="Rhea" id="RHEA:20301"/>
        <dbReference type="Rhea" id="RHEA-COMP:9658"/>
        <dbReference type="Rhea" id="RHEA-COMP:9673"/>
        <dbReference type="ChEBI" id="CHEBI:30616"/>
        <dbReference type="ChEBI" id="CHEBI:32682"/>
        <dbReference type="ChEBI" id="CHEBI:33019"/>
        <dbReference type="ChEBI" id="CHEBI:78442"/>
        <dbReference type="ChEBI" id="CHEBI:78513"/>
        <dbReference type="ChEBI" id="CHEBI:456215"/>
        <dbReference type="EC" id="6.1.1.19"/>
    </reaction>
</comment>
<proteinExistence type="inferred from homology"/>